<dbReference type="EMBL" id="GG692400">
    <property type="protein sequence ID" value="EER31640.1"/>
    <property type="molecule type" value="Genomic_DNA"/>
</dbReference>
<dbReference type="OrthoDB" id="4027720at2759"/>
<dbReference type="HOGENOM" id="CLU_1326222_0_0_1"/>
<protein>
    <submittedName>
        <fullName evidence="1">Uncharacterized protein</fullName>
    </submittedName>
</protein>
<gene>
    <name evidence="1" type="ORF">CTRG_04423</name>
</gene>
<reference evidence="1 2" key="1">
    <citation type="journal article" date="2009" name="Nature">
        <title>Evolution of pathogenicity and sexual reproduction in eight Candida genomes.</title>
        <authorList>
            <person name="Butler G."/>
            <person name="Rasmussen M.D."/>
            <person name="Lin M.F."/>
            <person name="Santos M.A."/>
            <person name="Sakthikumar S."/>
            <person name="Munro C.A."/>
            <person name="Rheinbay E."/>
            <person name="Grabherr M."/>
            <person name="Forche A."/>
            <person name="Reedy J.L."/>
            <person name="Agrafioti I."/>
            <person name="Arnaud M.B."/>
            <person name="Bates S."/>
            <person name="Brown A.J."/>
            <person name="Brunke S."/>
            <person name="Costanzo M.C."/>
            <person name="Fitzpatrick D.A."/>
            <person name="de Groot P.W."/>
            <person name="Harris D."/>
            <person name="Hoyer L.L."/>
            <person name="Hube B."/>
            <person name="Klis F.M."/>
            <person name="Kodira C."/>
            <person name="Lennard N."/>
            <person name="Logue M.E."/>
            <person name="Martin R."/>
            <person name="Neiman A.M."/>
            <person name="Nikolaou E."/>
            <person name="Quail M.A."/>
            <person name="Quinn J."/>
            <person name="Santos M.C."/>
            <person name="Schmitzberger F.F."/>
            <person name="Sherlock G."/>
            <person name="Shah P."/>
            <person name="Silverstein K.A."/>
            <person name="Skrzypek M.S."/>
            <person name="Soll D."/>
            <person name="Staggs R."/>
            <person name="Stansfield I."/>
            <person name="Stumpf M.P."/>
            <person name="Sudbery P.E."/>
            <person name="Srikantha T."/>
            <person name="Zeng Q."/>
            <person name="Berman J."/>
            <person name="Berriman M."/>
            <person name="Heitman J."/>
            <person name="Gow N.A."/>
            <person name="Lorenz M.C."/>
            <person name="Birren B.W."/>
            <person name="Kellis M."/>
            <person name="Cuomo C.A."/>
        </authorList>
    </citation>
    <scope>NUCLEOTIDE SEQUENCE [LARGE SCALE GENOMIC DNA]</scope>
    <source>
        <strain evidence="2">ATCC MYA-3404 / T1</strain>
    </source>
</reference>
<dbReference type="KEGG" id="ctp:CTRG_04423"/>
<evidence type="ECO:0000313" key="1">
    <source>
        <dbReference type="EMBL" id="EER31640.1"/>
    </source>
</evidence>
<dbReference type="GeneID" id="8298656"/>
<name>C5MED0_CANTT</name>
<dbReference type="VEuPathDB" id="FungiDB:CTRG_04423"/>
<dbReference type="Proteomes" id="UP000002037">
    <property type="component" value="Unassembled WGS sequence"/>
</dbReference>
<keyword evidence="2" id="KW-1185">Reference proteome</keyword>
<proteinExistence type="predicted"/>
<accession>C5MED0</accession>
<dbReference type="RefSeq" id="XP_002550125.1">
    <property type="nucleotide sequence ID" value="XM_002550079.1"/>
</dbReference>
<sequence length="207" mass="24513">MIEFEVDKPENDELRILDIWKFLLSTNANFTKVFTVRLSQIAGYIYNPEYKHRFEQCNKRFMMRTFDPTVEFLVKIDHVSLGMKYYFSVKECTGDMFCSVVNQYFKSWLADQSKDVPTVEEIMDTFKEKPAYEAKLISRTEAVKSISAIIKNDKNKRKIRNDKINGRKIDQQKLGTATLGGYRVIRNSTPSIRRYTRKNLRGPRWRH</sequence>
<organism evidence="1 2">
    <name type="scientific">Candida tropicalis (strain ATCC MYA-3404 / T1)</name>
    <name type="common">Yeast</name>
    <dbReference type="NCBI Taxonomy" id="294747"/>
    <lineage>
        <taxon>Eukaryota</taxon>
        <taxon>Fungi</taxon>
        <taxon>Dikarya</taxon>
        <taxon>Ascomycota</taxon>
        <taxon>Saccharomycotina</taxon>
        <taxon>Pichiomycetes</taxon>
        <taxon>Debaryomycetaceae</taxon>
        <taxon>Candida/Lodderomyces clade</taxon>
        <taxon>Candida</taxon>
    </lineage>
</organism>
<evidence type="ECO:0000313" key="2">
    <source>
        <dbReference type="Proteomes" id="UP000002037"/>
    </source>
</evidence>
<dbReference type="AlphaFoldDB" id="C5MED0"/>